<dbReference type="InterPro" id="IPR055304">
    <property type="entry name" value="CHCHD2/10-like"/>
</dbReference>
<feature type="compositionally biased region" description="Pro residues" evidence="1">
    <location>
        <begin position="34"/>
        <end position="48"/>
    </location>
</feature>
<evidence type="ECO:0000256" key="1">
    <source>
        <dbReference type="SAM" id="MobiDB-lite"/>
    </source>
</evidence>
<name>A0A6A4LQQ2_9ERIC</name>
<organism evidence="2 3">
    <name type="scientific">Rhododendron williamsianum</name>
    <dbReference type="NCBI Taxonomy" id="262921"/>
    <lineage>
        <taxon>Eukaryota</taxon>
        <taxon>Viridiplantae</taxon>
        <taxon>Streptophyta</taxon>
        <taxon>Embryophyta</taxon>
        <taxon>Tracheophyta</taxon>
        <taxon>Spermatophyta</taxon>
        <taxon>Magnoliopsida</taxon>
        <taxon>eudicotyledons</taxon>
        <taxon>Gunneridae</taxon>
        <taxon>Pentapetalae</taxon>
        <taxon>asterids</taxon>
        <taxon>Ericales</taxon>
        <taxon>Ericaceae</taxon>
        <taxon>Ericoideae</taxon>
        <taxon>Rhodoreae</taxon>
        <taxon>Rhododendron</taxon>
    </lineage>
</organism>
<dbReference type="PANTHER" id="PTHR13523">
    <property type="entry name" value="COILED-COIL-HELIX-COILED-COIL-HELIX DOMAIN CONTAINING 2/NUR77"/>
    <property type="match status" value="1"/>
</dbReference>
<dbReference type="GO" id="GO:0005634">
    <property type="term" value="C:nucleus"/>
    <property type="evidence" value="ECO:0007669"/>
    <property type="project" value="TreeGrafter"/>
</dbReference>
<dbReference type="GO" id="GO:0005739">
    <property type="term" value="C:mitochondrion"/>
    <property type="evidence" value="ECO:0007669"/>
    <property type="project" value="TreeGrafter"/>
</dbReference>
<keyword evidence="3" id="KW-1185">Reference proteome</keyword>
<protein>
    <submittedName>
        <fullName evidence="2">Uncharacterized protein</fullName>
    </submittedName>
</protein>
<proteinExistence type="predicted"/>
<dbReference type="AlphaFoldDB" id="A0A6A4LQQ2"/>
<dbReference type="EMBL" id="QEFC01001233">
    <property type="protein sequence ID" value="KAE9458841.1"/>
    <property type="molecule type" value="Genomic_DNA"/>
</dbReference>
<evidence type="ECO:0000313" key="2">
    <source>
        <dbReference type="EMBL" id="KAE9458841.1"/>
    </source>
</evidence>
<gene>
    <name evidence="2" type="ORF">C3L33_09256</name>
</gene>
<sequence>MAEGIVGRGRTTLYDIVKGMSWSAPRPAARAPLRNPPQPAARAPPPAPLQRAPATGGLGSVVAEGMAFGGGNAIAHRAVDAMMGPRTIRHETVASSVPSAAPVLSNSNVCDGQSKAFTDVCSFHLNLISSTFTSSLRYL</sequence>
<feature type="region of interest" description="Disordered" evidence="1">
    <location>
        <begin position="26"/>
        <end position="56"/>
    </location>
</feature>
<dbReference type="GO" id="GO:0007005">
    <property type="term" value="P:mitochondrion organization"/>
    <property type="evidence" value="ECO:0007669"/>
    <property type="project" value="InterPro"/>
</dbReference>
<feature type="non-terminal residue" evidence="2">
    <location>
        <position position="1"/>
    </location>
</feature>
<accession>A0A6A4LQQ2</accession>
<reference evidence="2 3" key="1">
    <citation type="journal article" date="2019" name="Genome Biol. Evol.">
        <title>The Rhododendron genome and chromosomal organization provide insight into shared whole-genome duplications across the heath family (Ericaceae).</title>
        <authorList>
            <person name="Soza V.L."/>
            <person name="Lindsley D."/>
            <person name="Waalkes A."/>
            <person name="Ramage E."/>
            <person name="Patwardhan R.P."/>
            <person name="Burton J.N."/>
            <person name="Adey A."/>
            <person name="Kumar A."/>
            <person name="Qiu R."/>
            <person name="Shendure J."/>
            <person name="Hall B."/>
        </authorList>
    </citation>
    <scope>NUCLEOTIDE SEQUENCE [LARGE SCALE GENOMIC DNA]</scope>
    <source>
        <strain evidence="2">RSF 1966-606</strain>
    </source>
</reference>
<dbReference type="PANTHER" id="PTHR13523:SF2">
    <property type="entry name" value="COILED-COIL-HELIX-COILED-COIL-HELIX DOMAIN CONTAINING 2, ISOFORM A-RELATED"/>
    <property type="match status" value="1"/>
</dbReference>
<dbReference type="OrthoDB" id="1106148at2759"/>
<comment type="caution">
    <text evidence="2">The sequence shown here is derived from an EMBL/GenBank/DDBJ whole genome shotgun (WGS) entry which is preliminary data.</text>
</comment>
<evidence type="ECO:0000313" key="3">
    <source>
        <dbReference type="Proteomes" id="UP000428333"/>
    </source>
</evidence>
<dbReference type="Proteomes" id="UP000428333">
    <property type="component" value="Linkage Group LG05"/>
</dbReference>